<dbReference type="EMBL" id="CAADJD010000001">
    <property type="protein sequence ID" value="VFS54860.1"/>
    <property type="molecule type" value="Genomic_DNA"/>
</dbReference>
<feature type="domain" description="EAL" evidence="1">
    <location>
        <begin position="13"/>
        <end position="100"/>
    </location>
</feature>
<dbReference type="PROSITE" id="PS50883">
    <property type="entry name" value="EAL"/>
    <property type="match status" value="1"/>
</dbReference>
<dbReference type="PANTHER" id="PTHR33121">
    <property type="entry name" value="CYCLIC DI-GMP PHOSPHODIESTERASE PDEF"/>
    <property type="match status" value="1"/>
</dbReference>
<dbReference type="Gene3D" id="3.20.20.450">
    <property type="entry name" value="EAL domain"/>
    <property type="match status" value="1"/>
</dbReference>
<dbReference type="GO" id="GO:0071111">
    <property type="term" value="F:cyclic-guanylate-specific phosphodiesterase activity"/>
    <property type="evidence" value="ECO:0007669"/>
    <property type="project" value="InterPro"/>
</dbReference>
<dbReference type="PANTHER" id="PTHR33121:SF70">
    <property type="entry name" value="SIGNALING PROTEIN YKOW"/>
    <property type="match status" value="1"/>
</dbReference>
<dbReference type="InterPro" id="IPR035919">
    <property type="entry name" value="EAL_sf"/>
</dbReference>
<dbReference type="AlphaFoldDB" id="A0A485A2T8"/>
<evidence type="ECO:0000259" key="1">
    <source>
        <dbReference type="PROSITE" id="PS50883"/>
    </source>
</evidence>
<dbReference type="InterPro" id="IPR050706">
    <property type="entry name" value="Cyclic-di-GMP_PDE-like"/>
</dbReference>
<keyword evidence="3" id="KW-1185">Reference proteome</keyword>
<gene>
    <name evidence="2" type="primary">cph2_1</name>
    <name evidence="2" type="ORF">NCTC12993_00059</name>
</gene>
<proteinExistence type="predicted"/>
<dbReference type="CDD" id="cd01948">
    <property type="entry name" value="EAL"/>
    <property type="match status" value="1"/>
</dbReference>
<evidence type="ECO:0000313" key="3">
    <source>
        <dbReference type="Proteomes" id="UP000401081"/>
    </source>
</evidence>
<dbReference type="SUPFAM" id="SSF141868">
    <property type="entry name" value="EAL domain-like"/>
    <property type="match status" value="1"/>
</dbReference>
<dbReference type="Proteomes" id="UP000401081">
    <property type="component" value="Unassembled WGS sequence"/>
</dbReference>
<accession>A0A485A2T8</accession>
<name>A0A485A2T8_KLUCR</name>
<evidence type="ECO:0000313" key="2">
    <source>
        <dbReference type="EMBL" id="VFS54860.1"/>
    </source>
</evidence>
<organism evidence="2 3">
    <name type="scientific">Kluyvera cryocrescens</name>
    <name type="common">Kluyvera citrophila</name>
    <dbReference type="NCBI Taxonomy" id="580"/>
    <lineage>
        <taxon>Bacteria</taxon>
        <taxon>Pseudomonadati</taxon>
        <taxon>Pseudomonadota</taxon>
        <taxon>Gammaproteobacteria</taxon>
        <taxon>Enterobacterales</taxon>
        <taxon>Enterobacteriaceae</taxon>
        <taxon>Kluyvera</taxon>
    </lineage>
</organism>
<reference evidence="2 3" key="1">
    <citation type="submission" date="2019-03" db="EMBL/GenBank/DDBJ databases">
        <authorList>
            <consortium name="Pathogen Informatics"/>
        </authorList>
    </citation>
    <scope>NUCLEOTIDE SEQUENCE [LARGE SCALE GENOMIC DNA]</scope>
    <source>
        <strain evidence="2 3">NCTC12993</strain>
    </source>
</reference>
<sequence length="100" mass="11856">MYHESMLDSTWQGAHFLQDLTQALERGQFELWYQPKYHVKEKRIYGFEALLRWRHPKKGILLPEVFLPTLQNTGLIVPVGNWGSGKRLRTAPQVDPRWPR</sequence>
<dbReference type="Pfam" id="PF00563">
    <property type="entry name" value="EAL"/>
    <property type="match status" value="1"/>
</dbReference>
<dbReference type="InterPro" id="IPR001633">
    <property type="entry name" value="EAL_dom"/>
</dbReference>
<protein>
    <submittedName>
        <fullName evidence="2">Bacteriophytochrome cph2</fullName>
    </submittedName>
</protein>